<dbReference type="InterPro" id="IPR013656">
    <property type="entry name" value="PAS_4"/>
</dbReference>
<dbReference type="SUPFAM" id="SSF47384">
    <property type="entry name" value="Homodimeric domain of signal transducing histidine kinase"/>
    <property type="match status" value="1"/>
</dbReference>
<dbReference type="SUPFAM" id="SSF55874">
    <property type="entry name" value="ATPase domain of HSP90 chaperone/DNA topoisomerase II/histidine kinase"/>
    <property type="match status" value="1"/>
</dbReference>
<comment type="catalytic activity">
    <reaction evidence="1">
        <text>ATP + protein L-histidine = ADP + protein N-phospho-L-histidine.</text>
        <dbReference type="EC" id="2.7.13.3"/>
    </reaction>
</comment>
<evidence type="ECO:0000256" key="1">
    <source>
        <dbReference type="ARBA" id="ARBA00000085"/>
    </source>
</evidence>
<keyword evidence="10" id="KW-0812">Transmembrane</keyword>
<evidence type="ECO:0000256" key="3">
    <source>
        <dbReference type="ARBA" id="ARBA00012438"/>
    </source>
</evidence>
<evidence type="ECO:0000256" key="9">
    <source>
        <dbReference type="ARBA" id="ARBA00023012"/>
    </source>
</evidence>
<dbReference type="Gene3D" id="1.10.8.500">
    <property type="entry name" value="HAMP domain in histidine kinase"/>
    <property type="match status" value="1"/>
</dbReference>
<dbReference type="EC" id="2.7.13.3" evidence="3"/>
<evidence type="ECO:0000313" key="14">
    <source>
        <dbReference type="Proteomes" id="UP000289437"/>
    </source>
</evidence>
<evidence type="ECO:0000259" key="11">
    <source>
        <dbReference type="PROSITE" id="PS50109"/>
    </source>
</evidence>
<evidence type="ECO:0000256" key="10">
    <source>
        <dbReference type="SAM" id="Phobius"/>
    </source>
</evidence>
<dbReference type="InterPro" id="IPR003594">
    <property type="entry name" value="HATPase_dom"/>
</dbReference>
<keyword evidence="6" id="KW-0547">Nucleotide-binding</keyword>
<dbReference type="SUPFAM" id="SSF55785">
    <property type="entry name" value="PYP-like sensor domain (PAS domain)"/>
    <property type="match status" value="1"/>
</dbReference>
<evidence type="ECO:0000256" key="6">
    <source>
        <dbReference type="ARBA" id="ARBA00022741"/>
    </source>
</evidence>
<comment type="caution">
    <text evidence="13">The sequence shown here is derived from an EMBL/GenBank/DDBJ whole genome shotgun (WGS) entry which is preliminary data.</text>
</comment>
<proteinExistence type="predicted"/>
<keyword evidence="4" id="KW-0597">Phosphoprotein</keyword>
<sequence>MVQLPLFRGSAYSGHIRMRRTLPKTLFGQLVLGTIVAQTLLLGLFIWYTVVSQKQIAEVRTRQRIGQQLDRLASACAKQWAKGDMASLHDVLELSRIAPTIEVARLTDLSGKTMAVSESGRDQGLDAYELDVLKDATHQQIFSIRNGQLEAVTPVAMGGKTVALLWLEPNHAVSLNTLNAVVRVSLTYGGFALLANLLPIFLIVRSVTKPLRRLKRATQQVMQQNPGLPAGFPLPVTTRNEAGDLTASFNTMVRELEEQRRGLLETLALLDSMLGNAPIGFAFFDPGLNYVRLNQFLADMYEVPIGQQLGRRVSELFPGAMAEELEACLAKVFATGQAMRNVELSGEMRHAPNVRRSWLMHFYPVRTEQETIRWVGVIVVEITERLQAEETLRRTEKLAATGRLAASIAHEINNPLEAVTNLLYLLRTHSAIDETALSYVSMAQAELGRVSEITQQMLRFYRQSTLPRMTDVGQVLESVLDLYQSRIVAAHVTVAKKFSGSPGVFGLSGEMRQVFANLIGNALDAMPGGGQLVLRARRGSGRRSDGVWSEGVRVSVTDNGSGMSRETMARVFEAFFTTKQATGTGLGLWVSEEIIRKHSGSVRVRSRTGMPSGTCFSVFFPDAGLKVDQLEVADATVSAG</sequence>
<protein>
    <recommendedName>
        <fullName evidence="3">histidine kinase</fullName>
        <ecNumber evidence="3">2.7.13.3</ecNumber>
    </recommendedName>
</protein>
<gene>
    <name evidence="13" type="ORF">GRAN_3929</name>
</gene>
<dbReference type="Pfam" id="PF00672">
    <property type="entry name" value="HAMP"/>
    <property type="match status" value="1"/>
</dbReference>
<dbReference type="Pfam" id="PF02518">
    <property type="entry name" value="HATPase_c"/>
    <property type="match status" value="1"/>
</dbReference>
<evidence type="ECO:0000313" key="13">
    <source>
        <dbReference type="EMBL" id="RXH54825.1"/>
    </source>
</evidence>
<dbReference type="CDD" id="cd00082">
    <property type="entry name" value="HisKA"/>
    <property type="match status" value="1"/>
</dbReference>
<dbReference type="InterPro" id="IPR036890">
    <property type="entry name" value="HATPase_C_sf"/>
</dbReference>
<dbReference type="CDD" id="cd06225">
    <property type="entry name" value="HAMP"/>
    <property type="match status" value="1"/>
</dbReference>
<dbReference type="GO" id="GO:0000155">
    <property type="term" value="F:phosphorelay sensor kinase activity"/>
    <property type="evidence" value="ECO:0007669"/>
    <property type="project" value="InterPro"/>
</dbReference>
<dbReference type="SMART" id="SM00304">
    <property type="entry name" value="HAMP"/>
    <property type="match status" value="1"/>
</dbReference>
<reference evidence="14" key="2">
    <citation type="submission" date="2019-02" db="EMBL/GenBank/DDBJ databases">
        <title>Granulicella sibirica sp. nov., a psychrotolerant acidobacterium isolated from an organic soil layer in forested tundra, West Siberia.</title>
        <authorList>
            <person name="Oshkin I.Y."/>
            <person name="Kulichevskaya I.S."/>
            <person name="Rijpstra W.I.C."/>
            <person name="Sinninghe Damste J.S."/>
            <person name="Rakitin A.L."/>
            <person name="Ravin N.V."/>
            <person name="Dedysh S.N."/>
        </authorList>
    </citation>
    <scope>NUCLEOTIDE SEQUENCE [LARGE SCALE GENOMIC DNA]</scope>
    <source>
        <strain evidence="14">AF10</strain>
    </source>
</reference>
<dbReference type="Gene3D" id="3.30.565.10">
    <property type="entry name" value="Histidine kinase-like ATPase, C-terminal domain"/>
    <property type="match status" value="1"/>
</dbReference>
<keyword evidence="9" id="KW-0902">Two-component regulatory system</keyword>
<dbReference type="PROSITE" id="PS50109">
    <property type="entry name" value="HIS_KIN"/>
    <property type="match status" value="1"/>
</dbReference>
<evidence type="ECO:0000256" key="4">
    <source>
        <dbReference type="ARBA" id="ARBA00022553"/>
    </source>
</evidence>
<keyword evidence="10" id="KW-0472">Membrane</keyword>
<dbReference type="InterPro" id="IPR003660">
    <property type="entry name" value="HAMP_dom"/>
</dbReference>
<dbReference type="Proteomes" id="UP000289437">
    <property type="component" value="Unassembled WGS sequence"/>
</dbReference>
<feature type="transmembrane region" description="Helical" evidence="10">
    <location>
        <begin position="26"/>
        <end position="48"/>
    </location>
</feature>
<keyword evidence="8" id="KW-0067">ATP-binding</keyword>
<evidence type="ECO:0000256" key="8">
    <source>
        <dbReference type="ARBA" id="ARBA00022840"/>
    </source>
</evidence>
<dbReference type="InterPro" id="IPR005467">
    <property type="entry name" value="His_kinase_dom"/>
</dbReference>
<dbReference type="InterPro" id="IPR004358">
    <property type="entry name" value="Sig_transdc_His_kin-like_C"/>
</dbReference>
<name>A0A4Q0SUV9_9BACT</name>
<keyword evidence="7 13" id="KW-0418">Kinase</keyword>
<reference evidence="13 14" key="1">
    <citation type="submission" date="2018-11" db="EMBL/GenBank/DDBJ databases">
        <authorList>
            <person name="Mardanov A.V."/>
            <person name="Ravin N.V."/>
            <person name="Dedysh S.N."/>
        </authorList>
    </citation>
    <scope>NUCLEOTIDE SEQUENCE [LARGE SCALE GENOMIC DNA]</scope>
    <source>
        <strain evidence="13 14">AF10</strain>
    </source>
</reference>
<dbReference type="AlphaFoldDB" id="A0A4Q0SUV9"/>
<dbReference type="Gene3D" id="3.30.450.20">
    <property type="entry name" value="PAS domain"/>
    <property type="match status" value="1"/>
</dbReference>
<evidence type="ECO:0000256" key="7">
    <source>
        <dbReference type="ARBA" id="ARBA00022777"/>
    </source>
</evidence>
<dbReference type="PRINTS" id="PR00344">
    <property type="entry name" value="BCTRLSENSOR"/>
</dbReference>
<evidence type="ECO:0000256" key="2">
    <source>
        <dbReference type="ARBA" id="ARBA00004370"/>
    </source>
</evidence>
<dbReference type="Gene3D" id="1.10.287.130">
    <property type="match status" value="1"/>
</dbReference>
<comment type="subcellular location">
    <subcellularLocation>
        <location evidence="2">Membrane</location>
    </subcellularLocation>
</comment>
<feature type="domain" description="HAMP" evidence="12">
    <location>
        <begin position="205"/>
        <end position="261"/>
    </location>
</feature>
<dbReference type="EMBL" id="RDSM01000003">
    <property type="protein sequence ID" value="RXH54825.1"/>
    <property type="molecule type" value="Genomic_DNA"/>
</dbReference>
<dbReference type="PROSITE" id="PS50885">
    <property type="entry name" value="HAMP"/>
    <property type="match status" value="1"/>
</dbReference>
<dbReference type="SMART" id="SM00387">
    <property type="entry name" value="HATPase_c"/>
    <property type="match status" value="1"/>
</dbReference>
<dbReference type="SMART" id="SM00388">
    <property type="entry name" value="HisKA"/>
    <property type="match status" value="1"/>
</dbReference>
<dbReference type="SUPFAM" id="SSF158472">
    <property type="entry name" value="HAMP domain-like"/>
    <property type="match status" value="1"/>
</dbReference>
<dbReference type="Pfam" id="PF08448">
    <property type="entry name" value="PAS_4"/>
    <property type="match status" value="1"/>
</dbReference>
<keyword evidence="5" id="KW-0808">Transferase</keyword>
<dbReference type="Pfam" id="PF00512">
    <property type="entry name" value="HisKA"/>
    <property type="match status" value="1"/>
</dbReference>
<evidence type="ECO:0000256" key="5">
    <source>
        <dbReference type="ARBA" id="ARBA00022679"/>
    </source>
</evidence>
<dbReference type="PANTHER" id="PTHR43065:SF46">
    <property type="entry name" value="C4-DICARBOXYLATE TRANSPORT SENSOR PROTEIN DCTB"/>
    <property type="match status" value="1"/>
</dbReference>
<dbReference type="InterPro" id="IPR035965">
    <property type="entry name" value="PAS-like_dom_sf"/>
</dbReference>
<dbReference type="InterPro" id="IPR036097">
    <property type="entry name" value="HisK_dim/P_sf"/>
</dbReference>
<accession>A0A4Q0SUV9</accession>
<feature type="transmembrane region" description="Helical" evidence="10">
    <location>
        <begin position="186"/>
        <end position="207"/>
    </location>
</feature>
<feature type="domain" description="Histidine kinase" evidence="11">
    <location>
        <begin position="407"/>
        <end position="624"/>
    </location>
</feature>
<keyword evidence="14" id="KW-1185">Reference proteome</keyword>
<dbReference type="GO" id="GO:0005524">
    <property type="term" value="F:ATP binding"/>
    <property type="evidence" value="ECO:0007669"/>
    <property type="project" value="UniProtKB-KW"/>
</dbReference>
<dbReference type="GO" id="GO:0016020">
    <property type="term" value="C:membrane"/>
    <property type="evidence" value="ECO:0007669"/>
    <property type="project" value="UniProtKB-SubCell"/>
</dbReference>
<dbReference type="PANTHER" id="PTHR43065">
    <property type="entry name" value="SENSOR HISTIDINE KINASE"/>
    <property type="match status" value="1"/>
</dbReference>
<organism evidence="13 14">
    <name type="scientific">Granulicella sibirica</name>
    <dbReference type="NCBI Taxonomy" id="2479048"/>
    <lineage>
        <taxon>Bacteria</taxon>
        <taxon>Pseudomonadati</taxon>
        <taxon>Acidobacteriota</taxon>
        <taxon>Terriglobia</taxon>
        <taxon>Terriglobales</taxon>
        <taxon>Acidobacteriaceae</taxon>
        <taxon>Granulicella</taxon>
    </lineage>
</organism>
<dbReference type="InterPro" id="IPR003661">
    <property type="entry name" value="HisK_dim/P_dom"/>
</dbReference>
<keyword evidence="10" id="KW-1133">Transmembrane helix</keyword>
<evidence type="ECO:0000259" key="12">
    <source>
        <dbReference type="PROSITE" id="PS50885"/>
    </source>
</evidence>